<feature type="compositionally biased region" description="Gly residues" evidence="1">
    <location>
        <begin position="1"/>
        <end position="14"/>
    </location>
</feature>
<reference evidence="3" key="1">
    <citation type="submission" date="2020-06" db="EMBL/GenBank/DDBJ databases">
        <authorList>
            <person name="Li T."/>
            <person name="Hu X."/>
            <person name="Zhang T."/>
            <person name="Song X."/>
            <person name="Zhang H."/>
            <person name="Dai N."/>
            <person name="Sheng W."/>
            <person name="Hou X."/>
            <person name="Wei L."/>
        </authorList>
    </citation>
    <scope>NUCLEOTIDE SEQUENCE</scope>
    <source>
        <strain evidence="3">G02</strain>
        <tissue evidence="3">Leaf</tissue>
    </source>
</reference>
<dbReference type="Gene3D" id="1.10.110.10">
    <property type="entry name" value="Plant lipid-transfer and hydrophobic proteins"/>
    <property type="match status" value="1"/>
</dbReference>
<reference evidence="3" key="2">
    <citation type="journal article" date="2024" name="Plant">
        <title>Genomic evolution and insights into agronomic trait innovations of Sesamum species.</title>
        <authorList>
            <person name="Miao H."/>
            <person name="Wang L."/>
            <person name="Qu L."/>
            <person name="Liu H."/>
            <person name="Sun Y."/>
            <person name="Le M."/>
            <person name="Wang Q."/>
            <person name="Wei S."/>
            <person name="Zheng Y."/>
            <person name="Lin W."/>
            <person name="Duan Y."/>
            <person name="Cao H."/>
            <person name="Xiong S."/>
            <person name="Wang X."/>
            <person name="Wei L."/>
            <person name="Li C."/>
            <person name="Ma Q."/>
            <person name="Ju M."/>
            <person name="Zhao R."/>
            <person name="Li G."/>
            <person name="Mu C."/>
            <person name="Tian Q."/>
            <person name="Mei H."/>
            <person name="Zhang T."/>
            <person name="Gao T."/>
            <person name="Zhang H."/>
        </authorList>
    </citation>
    <scope>NUCLEOTIDE SEQUENCE</scope>
    <source>
        <strain evidence="3">G02</strain>
    </source>
</reference>
<gene>
    <name evidence="3" type="ORF">Sradi_3371700</name>
</gene>
<accession>A0AAW2R3D7</accession>
<dbReference type="SUPFAM" id="SSF47699">
    <property type="entry name" value="Bifunctional inhibitor/lipid-transfer protein/seed storage 2S albumin"/>
    <property type="match status" value="1"/>
</dbReference>
<evidence type="ECO:0000259" key="2">
    <source>
        <dbReference type="Pfam" id="PF14368"/>
    </source>
</evidence>
<dbReference type="PANTHER" id="PTHR33286">
    <property type="entry name" value="BIFUNCTIONAL INHIBITOR/LIPID-TRANSFER PROTEIN/SEED STORAGE 2S ALBUMIN SUPERFAMILY PROTEIN"/>
    <property type="match status" value="1"/>
</dbReference>
<name>A0AAW2R3D7_SESRA</name>
<evidence type="ECO:0000313" key="3">
    <source>
        <dbReference type="EMBL" id="KAL0374560.1"/>
    </source>
</evidence>
<dbReference type="EMBL" id="JACGWJ010000014">
    <property type="protein sequence ID" value="KAL0374560.1"/>
    <property type="molecule type" value="Genomic_DNA"/>
</dbReference>
<dbReference type="InterPro" id="IPR016140">
    <property type="entry name" value="Bifunc_inhib/LTP/seed_store"/>
</dbReference>
<dbReference type="PANTHER" id="PTHR33286:SF32">
    <property type="entry name" value="BIFUNCTIONAL INHIBITOR_PLANT LIPID TRANSFER PROTEIN_SEED STORAGE HELICAL DOMAIN-CONTAINING PROTEIN"/>
    <property type="match status" value="1"/>
</dbReference>
<sequence>MGSGSELGEGGPGGSAQQALSTPAECKKERQLGFKACSRTIIYGWRPSGRCCGRIRATHPECVCPLITPKVASVINVDRAIKIIEGCGRKVPHQFKCGISAPKNSLELLDLGHVQERGLRHQFRREIVLKQGEIQDLQARVLTAEADERQRRSLAGVYLEMEEET</sequence>
<evidence type="ECO:0000256" key="1">
    <source>
        <dbReference type="SAM" id="MobiDB-lite"/>
    </source>
</evidence>
<protein>
    <recommendedName>
        <fullName evidence="2">Bifunctional inhibitor/plant lipid transfer protein/seed storage helical domain-containing protein</fullName>
    </recommendedName>
</protein>
<feature type="domain" description="Bifunctional inhibitor/plant lipid transfer protein/seed storage helical" evidence="2">
    <location>
        <begin position="18"/>
        <end position="97"/>
    </location>
</feature>
<organism evidence="3">
    <name type="scientific">Sesamum radiatum</name>
    <name type="common">Black benniseed</name>
    <dbReference type="NCBI Taxonomy" id="300843"/>
    <lineage>
        <taxon>Eukaryota</taxon>
        <taxon>Viridiplantae</taxon>
        <taxon>Streptophyta</taxon>
        <taxon>Embryophyta</taxon>
        <taxon>Tracheophyta</taxon>
        <taxon>Spermatophyta</taxon>
        <taxon>Magnoliopsida</taxon>
        <taxon>eudicotyledons</taxon>
        <taxon>Gunneridae</taxon>
        <taxon>Pentapetalae</taxon>
        <taxon>asterids</taxon>
        <taxon>lamiids</taxon>
        <taxon>Lamiales</taxon>
        <taxon>Pedaliaceae</taxon>
        <taxon>Sesamum</taxon>
    </lineage>
</organism>
<proteinExistence type="predicted"/>
<dbReference type="Pfam" id="PF14368">
    <property type="entry name" value="LTP_2"/>
    <property type="match status" value="1"/>
</dbReference>
<dbReference type="AlphaFoldDB" id="A0AAW2R3D7"/>
<dbReference type="InterPro" id="IPR036312">
    <property type="entry name" value="Bifun_inhib/LTP/seed_sf"/>
</dbReference>
<comment type="caution">
    <text evidence="3">The sequence shown here is derived from an EMBL/GenBank/DDBJ whole genome shotgun (WGS) entry which is preliminary data.</text>
</comment>
<feature type="region of interest" description="Disordered" evidence="1">
    <location>
        <begin position="1"/>
        <end position="20"/>
    </location>
</feature>